<proteinExistence type="predicted"/>
<reference evidence="3" key="1">
    <citation type="submission" date="2020-07" db="EMBL/GenBank/DDBJ databases">
        <title>Huge and variable diversity of episymbiotic CPR bacteria and DPANN archaea in groundwater ecosystems.</title>
        <authorList>
            <person name="He C.Y."/>
            <person name="Keren R."/>
            <person name="Whittaker M."/>
            <person name="Farag I.F."/>
            <person name="Doudna J."/>
            <person name="Cate J.H.D."/>
            <person name="Banfield J.F."/>
        </authorList>
    </citation>
    <scope>NUCLEOTIDE SEQUENCE</scope>
    <source>
        <strain evidence="3">NC_groundwater_1520_Pr4_B-0.1um_53_5</strain>
    </source>
</reference>
<dbReference type="InterPro" id="IPR036116">
    <property type="entry name" value="FN3_sf"/>
</dbReference>
<dbReference type="Gene3D" id="2.60.40.10">
    <property type="entry name" value="Immunoglobulins"/>
    <property type="match status" value="1"/>
</dbReference>
<dbReference type="Pfam" id="PF13860">
    <property type="entry name" value="FlgD_ig"/>
    <property type="match status" value="1"/>
</dbReference>
<sequence>MKKSLFCIVAILFFVTGLNASSSKIADYTYKIEMELIPARPKIGQVINVKWKVSGDKSATNAYASINTFGAPAEIVEIVSPLKGNGTVDNENKGIKFSITKGEVKTFEASIIIHSAPHALLYNKAKSVGFSLGVLSYDKINGKGIGVCADPRKQLYLIDKATGQLGTLSDWDEMVNGPLKLRKIFWKYNHIDGEWLNVPDQSFEITNRQIAANMKTLEPALTDSEALCLHADNIKLIVNAVGDPKATDDERIKILLSKGWLKAQREGSSVKEKWFINFIKSNNGKWDRSSTDPQFFRDDVNNGAIVCNSSGGDGSKLSTTFVGYWKYQDHIYDLDKLQFAYNVKPVKNAEVGIRAYWSGQGAIWVGWGTTGDDGSFTISTELIPSGATSVRAYPILFTWGPDRFSELLKVSDPVSLFSTWRSPRDTTIWFEPRSDSPLANVLAPGGLCDFGICWPETTTSVRHQPKSGAVNIYSTLYEARNFNSPAPDRELRVFWEPGYDSTTHYKWTPEHIFVNGDTAMISAGGSDEWDDDVILHEYGHFLNDYYAYIDQSKFDKIAPVHDWWTNDVIYTTTAYVEGWANYWSSRCRVGSGFDTLIINTLGGLSVLYDQSDYKNIENPWDYRGNSVYTFQPGPFCEGSLSGILWDIYDGFDEIPYPNDSLFADSLSLGTGYIWDIFDNYHAYDTCHSYSIGSFLRGWKNPPAHPAESYEHYDGMESILAHHGVDIPLRPKSLTSTCDSAYPWSSALSWKPGSSGGAKSAPSKSSAVGYNIYRYDSLVTHYYKINANLVTDTNYADNTVQENTTYFYRITAVDSADEESFYSNTSAVRIPHIQFLTKVPYATGYNNNAKLIYDPVNSNMHLIYQGPYVVSTSDYNLFYTNSTDAGHSWAVDTAIGCGRNPVIDLDTSGHPCVAWGGGAGPISFVRKTSPWLPIVLPQVCTISRVSMAIDHTDTAFVCYAGYNLPVNEETDEGEIQLVKFPVVNATVAVVETLALSGKTPMLAIDDSNNVHLVYVAAYEIYYLARIAGVWGTPINLSQSSLVAQHPMINVYGDKLSVTWEENNGGQYDIYNRILIISANTWTTAENISNNTSNSINPVTTMAGYAYWADDSSGTYQIYRKRYIDGAGWPDSTKQRITTDDSLCNYPQATFSQTIDTTKAFVIWTQNEAIPFKVRFDKSVVQPVAKIYIDGGQVLASPFNISRDGYKVFGPASYQSIDYGAEEVAYKFDNLNSNKDYKVSVTYYFENVESNAKGQSNKPIWHEQLKVDKQTVATTKVKAGQPTTVEVLVPRQWYAKDGSIVLTVKNINGKYAMATDVKLYEFSKPTSTEKTDGGTQTAFTAPVTLPLINQLCQNAPNPFGSQPTTIQYAVTKPGNVSLKVYNISGQLVKTLVNESKQPGYYNVSWNGKDEAGKQAASGVYFYRIQANGFDNTKKLVVLK</sequence>
<dbReference type="Gene3D" id="2.60.40.4070">
    <property type="match status" value="1"/>
</dbReference>
<dbReference type="Proteomes" id="UP000736328">
    <property type="component" value="Unassembled WGS sequence"/>
</dbReference>
<feature type="domain" description="Fibronectin type-III" evidence="2">
    <location>
        <begin position="729"/>
        <end position="832"/>
    </location>
</feature>
<dbReference type="InterPro" id="IPR025965">
    <property type="entry name" value="FlgD/Vpr_Ig-like"/>
</dbReference>
<evidence type="ECO:0000313" key="3">
    <source>
        <dbReference type="EMBL" id="MBI4727870.1"/>
    </source>
</evidence>
<feature type="chain" id="PRO_5036805612" evidence="1">
    <location>
        <begin position="21"/>
        <end position="1437"/>
    </location>
</feature>
<feature type="signal peptide" evidence="1">
    <location>
        <begin position="1"/>
        <end position="20"/>
    </location>
</feature>
<evidence type="ECO:0000256" key="1">
    <source>
        <dbReference type="SAM" id="SignalP"/>
    </source>
</evidence>
<protein>
    <submittedName>
        <fullName evidence="3">T9SS type A sorting domain-containing protein</fullName>
    </submittedName>
</protein>
<gene>
    <name evidence="3" type="ORF">HY768_11765</name>
</gene>
<name>A0A933IB06_UNCT6</name>
<dbReference type="NCBIfam" id="TIGR04183">
    <property type="entry name" value="Por_Secre_tail"/>
    <property type="match status" value="1"/>
</dbReference>
<dbReference type="InterPro" id="IPR003961">
    <property type="entry name" value="FN3_dom"/>
</dbReference>
<keyword evidence="1" id="KW-0732">Signal</keyword>
<evidence type="ECO:0000313" key="4">
    <source>
        <dbReference type="Proteomes" id="UP000736328"/>
    </source>
</evidence>
<dbReference type="InterPro" id="IPR013783">
    <property type="entry name" value="Ig-like_fold"/>
</dbReference>
<organism evidence="3 4">
    <name type="scientific">candidate division TA06 bacterium</name>
    <dbReference type="NCBI Taxonomy" id="2250710"/>
    <lineage>
        <taxon>Bacteria</taxon>
        <taxon>Bacteria division TA06</taxon>
    </lineage>
</organism>
<dbReference type="SUPFAM" id="SSF49265">
    <property type="entry name" value="Fibronectin type III"/>
    <property type="match status" value="1"/>
</dbReference>
<dbReference type="CDD" id="cd00063">
    <property type="entry name" value="FN3"/>
    <property type="match status" value="1"/>
</dbReference>
<dbReference type="EMBL" id="JACQXR010000165">
    <property type="protein sequence ID" value="MBI4727870.1"/>
    <property type="molecule type" value="Genomic_DNA"/>
</dbReference>
<dbReference type="InterPro" id="IPR026444">
    <property type="entry name" value="Secre_tail"/>
</dbReference>
<evidence type="ECO:0000259" key="2">
    <source>
        <dbReference type="PROSITE" id="PS50853"/>
    </source>
</evidence>
<comment type="caution">
    <text evidence="3">The sequence shown here is derived from an EMBL/GenBank/DDBJ whole genome shotgun (WGS) entry which is preliminary data.</text>
</comment>
<dbReference type="PROSITE" id="PS50853">
    <property type="entry name" value="FN3"/>
    <property type="match status" value="1"/>
</dbReference>
<accession>A0A933IB06</accession>